<evidence type="ECO:0000313" key="3">
    <source>
        <dbReference type="Proteomes" id="UP000749646"/>
    </source>
</evidence>
<sequence>MNTGRDDTAPSIVRTKDQACRYALDIDMDSFGRDPEPDLRTIEGLTINSLFPTKSFVAGFEPVMSSSMDDCADEDPPRSLRGYPSNARIGRFYLPERAFRTPESLRIQPDPNGAWVCCRFEEHQGVSIWVLESVLQKYHEIAQRHKMALTLVGPPVRHRTMEHDRDTWEIRAGEQHDVKVKDTALYPEMIQQGHWQADNSPHREGYNPNMQTSPNPPTSSQSTAVQNDPGYSDYQQQHSQQSYLYHREDLSSAPSSPNSPHPDDYFQEDGQINESASSTPQHHQFHQESASFSSSAGGGGGGFGGVNSMMNMHRRISIAELCNPMQSLATERDRHHREEGSTSTSASM</sequence>
<feature type="compositionally biased region" description="Low complexity" evidence="1">
    <location>
        <begin position="207"/>
        <end position="223"/>
    </location>
</feature>
<organism evidence="2 3">
    <name type="scientific">Modicella reniformis</name>
    <dbReference type="NCBI Taxonomy" id="1440133"/>
    <lineage>
        <taxon>Eukaryota</taxon>
        <taxon>Fungi</taxon>
        <taxon>Fungi incertae sedis</taxon>
        <taxon>Mucoromycota</taxon>
        <taxon>Mortierellomycotina</taxon>
        <taxon>Mortierellomycetes</taxon>
        <taxon>Mortierellales</taxon>
        <taxon>Mortierellaceae</taxon>
        <taxon>Modicella</taxon>
    </lineage>
</organism>
<feature type="compositionally biased region" description="Polar residues" evidence="1">
    <location>
        <begin position="270"/>
        <end position="282"/>
    </location>
</feature>
<dbReference type="AlphaFoldDB" id="A0A9P6IN83"/>
<feature type="compositionally biased region" description="Low complexity" evidence="1">
    <location>
        <begin position="231"/>
        <end position="243"/>
    </location>
</feature>
<gene>
    <name evidence="2" type="ORF">BGZ65_006225</name>
</gene>
<proteinExistence type="predicted"/>
<feature type="region of interest" description="Disordered" evidence="1">
    <location>
        <begin position="197"/>
        <end position="298"/>
    </location>
</feature>
<accession>A0A9P6IN83</accession>
<protein>
    <submittedName>
        <fullName evidence="2">Uncharacterized protein</fullName>
    </submittedName>
</protein>
<dbReference type="EMBL" id="JAAAHW010009447">
    <property type="protein sequence ID" value="KAF9940763.1"/>
    <property type="molecule type" value="Genomic_DNA"/>
</dbReference>
<dbReference type="OrthoDB" id="654211at2759"/>
<evidence type="ECO:0000313" key="2">
    <source>
        <dbReference type="EMBL" id="KAF9940763.1"/>
    </source>
</evidence>
<dbReference type="Proteomes" id="UP000749646">
    <property type="component" value="Unassembled WGS sequence"/>
</dbReference>
<keyword evidence="3" id="KW-1185">Reference proteome</keyword>
<comment type="caution">
    <text evidence="2">The sequence shown here is derived from an EMBL/GenBank/DDBJ whole genome shotgun (WGS) entry which is preliminary data.</text>
</comment>
<evidence type="ECO:0000256" key="1">
    <source>
        <dbReference type="SAM" id="MobiDB-lite"/>
    </source>
</evidence>
<reference evidence="2" key="1">
    <citation type="journal article" date="2020" name="Fungal Divers.">
        <title>Resolving the Mortierellaceae phylogeny through synthesis of multi-gene phylogenetics and phylogenomics.</title>
        <authorList>
            <person name="Vandepol N."/>
            <person name="Liber J."/>
            <person name="Desiro A."/>
            <person name="Na H."/>
            <person name="Kennedy M."/>
            <person name="Barry K."/>
            <person name="Grigoriev I.V."/>
            <person name="Miller A.N."/>
            <person name="O'Donnell K."/>
            <person name="Stajich J.E."/>
            <person name="Bonito G."/>
        </authorList>
    </citation>
    <scope>NUCLEOTIDE SEQUENCE</scope>
    <source>
        <strain evidence="2">MES-2147</strain>
    </source>
</reference>
<name>A0A9P6IN83_9FUNG</name>